<dbReference type="EMBL" id="CP075546">
    <property type="protein sequence ID" value="QVV88585.1"/>
    <property type="molecule type" value="Genomic_DNA"/>
</dbReference>
<sequence length="314" mass="34030">MPGLHTPLMRAAILVCCGLLLLVIPSTLSENSSSAESIDKGLFNGVLSTLTTGYFGSDGTVDGLLADGERLLLNGSFSDASRVFDQVLQVDPDSSAGWLGLARAQSGSGDQEQALESVEEFLFRHPDAWQGYLLQGTILTSLQKYEDAVVSYEKALEQNSTDALAWVGYGAALYGNGMFQNARHACEKSLTLHPDLPSAHYWGGKSRFMLGDESGALTSLNQTVTLDPRFIEAYLAISDIYDTTGRQEDALLAIMAGLDANPSSFLLWKEKGLLLEDLERMPEAHEAYEQALVLNPDDSDVRQRLTNISDGSVL</sequence>
<feature type="repeat" description="TPR" evidence="3">
    <location>
        <begin position="129"/>
        <end position="162"/>
    </location>
</feature>
<dbReference type="Proteomes" id="UP000680656">
    <property type="component" value="Chromosome"/>
</dbReference>
<dbReference type="SMART" id="SM00028">
    <property type="entry name" value="TPR"/>
    <property type="match status" value="7"/>
</dbReference>
<evidence type="ECO:0000256" key="2">
    <source>
        <dbReference type="ARBA" id="ARBA00022803"/>
    </source>
</evidence>
<keyword evidence="1" id="KW-0677">Repeat</keyword>
<dbReference type="AlphaFoldDB" id="A0A8E7AXH5"/>
<dbReference type="InterPro" id="IPR011990">
    <property type="entry name" value="TPR-like_helical_dom_sf"/>
</dbReference>
<keyword evidence="2 3" id="KW-0802">TPR repeat</keyword>
<keyword evidence="5" id="KW-1185">Reference proteome</keyword>
<dbReference type="KEGG" id="mrtj:KHC33_14865"/>
<reference evidence="4 5" key="1">
    <citation type="submission" date="2021-05" db="EMBL/GenBank/DDBJ databases">
        <title>A novel Methanospirillum isolate from a pyrite-forming mixed culture.</title>
        <authorList>
            <person name="Bunk B."/>
            <person name="Sproer C."/>
            <person name="Spring S."/>
            <person name="Pester M."/>
        </authorList>
    </citation>
    <scope>NUCLEOTIDE SEQUENCE [LARGE SCALE GENOMIC DNA]</scope>
    <source>
        <strain evidence="4 5">J.3.6.1-F.2.7.3</strain>
    </source>
</reference>
<dbReference type="PANTHER" id="PTHR44943">
    <property type="entry name" value="CELLULOSE SYNTHASE OPERON PROTEIN C"/>
    <property type="match status" value="1"/>
</dbReference>
<dbReference type="GeneID" id="65098491"/>
<evidence type="ECO:0000313" key="4">
    <source>
        <dbReference type="EMBL" id="QVV88585.1"/>
    </source>
</evidence>
<gene>
    <name evidence="4" type="ORF">KHC33_14865</name>
</gene>
<feature type="repeat" description="TPR" evidence="3">
    <location>
        <begin position="265"/>
        <end position="298"/>
    </location>
</feature>
<dbReference type="PANTHER" id="PTHR44943:SF8">
    <property type="entry name" value="TPR REPEAT-CONTAINING PROTEIN MJ0263"/>
    <property type="match status" value="1"/>
</dbReference>
<dbReference type="Pfam" id="PF13414">
    <property type="entry name" value="TPR_11"/>
    <property type="match status" value="1"/>
</dbReference>
<dbReference type="Pfam" id="PF13432">
    <property type="entry name" value="TPR_16"/>
    <property type="match status" value="1"/>
</dbReference>
<evidence type="ECO:0000256" key="3">
    <source>
        <dbReference type="PROSITE-ProRule" id="PRU00339"/>
    </source>
</evidence>
<dbReference type="InterPro" id="IPR019734">
    <property type="entry name" value="TPR_rpt"/>
</dbReference>
<name>A0A8E7AXH5_9EURY</name>
<feature type="repeat" description="TPR" evidence="3">
    <location>
        <begin position="61"/>
        <end position="94"/>
    </location>
</feature>
<dbReference type="Gene3D" id="1.25.40.10">
    <property type="entry name" value="Tetratricopeptide repeat domain"/>
    <property type="match status" value="1"/>
</dbReference>
<evidence type="ECO:0000313" key="5">
    <source>
        <dbReference type="Proteomes" id="UP000680656"/>
    </source>
</evidence>
<proteinExistence type="predicted"/>
<protein>
    <submittedName>
        <fullName evidence="4">Tetratricopeptide repeat protein</fullName>
    </submittedName>
</protein>
<dbReference type="SUPFAM" id="SSF48452">
    <property type="entry name" value="TPR-like"/>
    <property type="match status" value="2"/>
</dbReference>
<dbReference type="InterPro" id="IPR051685">
    <property type="entry name" value="Ycf3/AcsC/BcsC/TPR_MFPF"/>
</dbReference>
<organism evidence="4 5">
    <name type="scientific">Methanospirillum purgamenti</name>
    <dbReference type="NCBI Taxonomy" id="2834276"/>
    <lineage>
        <taxon>Archaea</taxon>
        <taxon>Methanobacteriati</taxon>
        <taxon>Methanobacteriota</taxon>
        <taxon>Stenosarchaea group</taxon>
        <taxon>Methanomicrobia</taxon>
        <taxon>Methanomicrobiales</taxon>
        <taxon>Methanospirillaceae</taxon>
        <taxon>Methanospirillum</taxon>
    </lineage>
</organism>
<dbReference type="Pfam" id="PF14559">
    <property type="entry name" value="TPR_19"/>
    <property type="match status" value="1"/>
</dbReference>
<dbReference type="RefSeq" id="WP_214419394.1">
    <property type="nucleotide sequence ID" value="NZ_CP075546.1"/>
</dbReference>
<dbReference type="PROSITE" id="PS50005">
    <property type="entry name" value="TPR"/>
    <property type="match status" value="3"/>
</dbReference>
<accession>A0A8E7AXH5</accession>
<evidence type="ECO:0000256" key="1">
    <source>
        <dbReference type="ARBA" id="ARBA00022737"/>
    </source>
</evidence>